<reference evidence="7 8" key="1">
    <citation type="submission" date="2017-09" db="EMBL/GenBank/DDBJ databases">
        <authorList>
            <person name="Ehlers B."/>
            <person name="Leendertz F.H."/>
        </authorList>
    </citation>
    <scope>NUCLEOTIDE SEQUENCE [LARGE SCALE GENOMIC DNA]</scope>
    <source>
        <strain evidence="7 8">USBA 140</strain>
    </source>
</reference>
<evidence type="ECO:0000259" key="6">
    <source>
        <dbReference type="Pfam" id="PF13458"/>
    </source>
</evidence>
<organism evidence="7 8">
    <name type="scientific">Caenispirillum bisanense</name>
    <dbReference type="NCBI Taxonomy" id="414052"/>
    <lineage>
        <taxon>Bacteria</taxon>
        <taxon>Pseudomonadati</taxon>
        <taxon>Pseudomonadota</taxon>
        <taxon>Alphaproteobacteria</taxon>
        <taxon>Rhodospirillales</taxon>
        <taxon>Novispirillaceae</taxon>
        <taxon>Caenispirillum</taxon>
    </lineage>
</organism>
<dbReference type="SUPFAM" id="SSF53822">
    <property type="entry name" value="Periplasmic binding protein-like I"/>
    <property type="match status" value="1"/>
</dbReference>
<sequence>MPRADRRRKFRVLPSLAVLAVVSLVAACAQQPIAPEQPRVEAPRPAEPAPQAPVAQEPARPDQTRVAMLVPLTGPAASAGQGLLNAGQMAVFDVAQEDFILQPYDTKGTAAGAREAASRAVAEGAQLILGPLFAESVRAIAPQAQAANVKIVSFSTDTTVSGNGIYVMGLLLTEQAQALVSFARTQGLERFAVLAPASDYGRAMATAFRDAAGQAGAQVTAVEYYSPGGPPDEAVKRLAQAGGFQALLVPERAQKLREVAAMLPFHGIRPEQTQVLGTLLWADDRDLGREPALVGAWYPAPSPQSRDYFTTRFREAYGTEPPAIASLGYDAAALAAVLASRSQDATPFDDGDLTNANGFMGVDGLFRLERGGLVDRTFAIMRVTPNGTELIAPAPDAFTPRVGS</sequence>
<dbReference type="Pfam" id="PF13458">
    <property type="entry name" value="Peripla_BP_6"/>
    <property type="match status" value="1"/>
</dbReference>
<dbReference type="Gene3D" id="3.40.50.2300">
    <property type="match status" value="2"/>
</dbReference>
<dbReference type="InterPro" id="IPR028081">
    <property type="entry name" value="Leu-bd"/>
</dbReference>
<keyword evidence="8" id="KW-1185">Reference proteome</keyword>
<protein>
    <submittedName>
        <fullName evidence="7">Amino acid/amide ABC transporter substrate-binding protein, HAAT family</fullName>
    </submittedName>
</protein>
<feature type="signal peptide" evidence="5">
    <location>
        <begin position="1"/>
        <end position="29"/>
    </location>
</feature>
<keyword evidence="2 5" id="KW-0732">Signal</keyword>
<feature type="region of interest" description="Disordered" evidence="4">
    <location>
        <begin position="36"/>
        <end position="60"/>
    </location>
</feature>
<name>A0A286GUF1_9PROT</name>
<gene>
    <name evidence="7" type="ORF">SAMN05421508_108237</name>
</gene>
<evidence type="ECO:0000256" key="5">
    <source>
        <dbReference type="SAM" id="SignalP"/>
    </source>
</evidence>
<comment type="similarity">
    <text evidence="1">Belongs to the leucine-binding protein family.</text>
</comment>
<dbReference type="InterPro" id="IPR028082">
    <property type="entry name" value="Peripla_BP_I"/>
</dbReference>
<dbReference type="GO" id="GO:0006865">
    <property type="term" value="P:amino acid transport"/>
    <property type="evidence" value="ECO:0007669"/>
    <property type="project" value="UniProtKB-KW"/>
</dbReference>
<feature type="domain" description="Leucine-binding protein" evidence="6">
    <location>
        <begin position="64"/>
        <end position="384"/>
    </location>
</feature>
<dbReference type="InterPro" id="IPR051010">
    <property type="entry name" value="BCAA_transport"/>
</dbReference>
<evidence type="ECO:0000256" key="4">
    <source>
        <dbReference type="SAM" id="MobiDB-lite"/>
    </source>
</evidence>
<evidence type="ECO:0000313" key="7">
    <source>
        <dbReference type="EMBL" id="SOD99151.1"/>
    </source>
</evidence>
<evidence type="ECO:0000256" key="1">
    <source>
        <dbReference type="ARBA" id="ARBA00010062"/>
    </source>
</evidence>
<proteinExistence type="inferred from homology"/>
<dbReference type="PROSITE" id="PS51257">
    <property type="entry name" value="PROKAR_LIPOPROTEIN"/>
    <property type="match status" value="1"/>
</dbReference>
<dbReference type="PANTHER" id="PTHR30483:SF6">
    <property type="entry name" value="PERIPLASMIC BINDING PROTEIN OF ABC TRANSPORTER FOR NATURAL AMINO ACIDS"/>
    <property type="match status" value="1"/>
</dbReference>
<dbReference type="CDD" id="cd06339">
    <property type="entry name" value="PBP1_YraM_LppC_lipoprotein-like"/>
    <property type="match status" value="1"/>
</dbReference>
<evidence type="ECO:0000313" key="8">
    <source>
        <dbReference type="Proteomes" id="UP000219621"/>
    </source>
</evidence>
<feature type="chain" id="PRO_5012154194" evidence="5">
    <location>
        <begin position="30"/>
        <end position="404"/>
    </location>
</feature>
<dbReference type="PANTHER" id="PTHR30483">
    <property type="entry name" value="LEUCINE-SPECIFIC-BINDING PROTEIN"/>
    <property type="match status" value="1"/>
</dbReference>
<evidence type="ECO:0000256" key="3">
    <source>
        <dbReference type="ARBA" id="ARBA00022970"/>
    </source>
</evidence>
<keyword evidence="3" id="KW-0813">Transport</keyword>
<dbReference type="AlphaFoldDB" id="A0A286GUF1"/>
<accession>A0A286GUF1</accession>
<dbReference type="EMBL" id="OCNJ01000008">
    <property type="protein sequence ID" value="SOD99151.1"/>
    <property type="molecule type" value="Genomic_DNA"/>
</dbReference>
<dbReference type="Proteomes" id="UP000219621">
    <property type="component" value="Unassembled WGS sequence"/>
</dbReference>
<keyword evidence="3" id="KW-0029">Amino-acid transport</keyword>
<evidence type="ECO:0000256" key="2">
    <source>
        <dbReference type="ARBA" id="ARBA00022729"/>
    </source>
</evidence>